<evidence type="ECO:0000313" key="2">
    <source>
        <dbReference type="EMBL" id="GAA2176079.1"/>
    </source>
</evidence>
<protein>
    <submittedName>
        <fullName evidence="2">Uncharacterized protein</fullName>
    </submittedName>
</protein>
<feature type="compositionally biased region" description="Basic and acidic residues" evidence="1">
    <location>
        <begin position="115"/>
        <end position="124"/>
    </location>
</feature>
<evidence type="ECO:0000313" key="3">
    <source>
        <dbReference type="Proteomes" id="UP001501599"/>
    </source>
</evidence>
<proteinExistence type="predicted"/>
<keyword evidence="3" id="KW-1185">Reference proteome</keyword>
<organism evidence="2 3">
    <name type="scientific">Agrococcus versicolor</name>
    <dbReference type="NCBI Taxonomy" id="501482"/>
    <lineage>
        <taxon>Bacteria</taxon>
        <taxon>Bacillati</taxon>
        <taxon>Actinomycetota</taxon>
        <taxon>Actinomycetes</taxon>
        <taxon>Micrococcales</taxon>
        <taxon>Microbacteriaceae</taxon>
        <taxon>Agrococcus</taxon>
    </lineage>
</organism>
<feature type="region of interest" description="Disordered" evidence="1">
    <location>
        <begin position="15"/>
        <end position="124"/>
    </location>
</feature>
<reference evidence="3" key="1">
    <citation type="journal article" date="2019" name="Int. J. Syst. Evol. Microbiol.">
        <title>The Global Catalogue of Microorganisms (GCM) 10K type strain sequencing project: providing services to taxonomists for standard genome sequencing and annotation.</title>
        <authorList>
            <consortium name="The Broad Institute Genomics Platform"/>
            <consortium name="The Broad Institute Genome Sequencing Center for Infectious Disease"/>
            <person name="Wu L."/>
            <person name="Ma J."/>
        </authorList>
    </citation>
    <scope>NUCLEOTIDE SEQUENCE [LARGE SCALE GENOMIC DNA]</scope>
    <source>
        <strain evidence="3">JCM 16026</strain>
    </source>
</reference>
<comment type="caution">
    <text evidence="2">The sequence shown here is derived from an EMBL/GenBank/DDBJ whole genome shotgun (WGS) entry which is preliminary data.</text>
</comment>
<feature type="compositionally biased region" description="Basic and acidic residues" evidence="1">
    <location>
        <begin position="77"/>
        <end position="101"/>
    </location>
</feature>
<dbReference type="EMBL" id="BAAAQT010000008">
    <property type="protein sequence ID" value="GAA2176079.1"/>
    <property type="molecule type" value="Genomic_DNA"/>
</dbReference>
<evidence type="ECO:0000256" key="1">
    <source>
        <dbReference type="SAM" id="MobiDB-lite"/>
    </source>
</evidence>
<accession>A0ABP5MPE2</accession>
<sequence>MAYLPSRCVPRGARCVPSNAGAARRTSCVAGTLGRSEVDPSGSPAIEEIEAGAHSDGGAGHHDADGWLVGSRKLHDHPRVQDEQRRRREPAGSKAHGHDAESSTDYGQEQVFDETAPRRVGDHG</sequence>
<dbReference type="Proteomes" id="UP001501599">
    <property type="component" value="Unassembled WGS sequence"/>
</dbReference>
<gene>
    <name evidence="2" type="ORF">GCM10009846_28450</name>
</gene>
<name>A0ABP5MPE2_9MICO</name>